<dbReference type="AlphaFoldDB" id="A0A0F7SL71"/>
<dbReference type="EMBL" id="LN483345">
    <property type="protein sequence ID" value="CDZ98393.1"/>
    <property type="molecule type" value="Genomic_DNA"/>
</dbReference>
<sequence length="256" mass="28086">MIIVGSTRTITYFDEDGHQRTFKNATFILSLLTSHYNMSRPSYSAPTPSPLPPSLVALSVAPSHQVAIASNQYLLIHMVQALRRSASVAQQRTKLREEEMVAEGILPQDVLKESEKQRLEGDGGVGKRMEEIGFRIGGDIAERLTFSRSRFADPLDIVKFICKDVWIAVYEKQVDNLRTNHRGVFVLQDSAFPPIAHISTPAGGQEDVKLAAPHLAFPQGLIRGALARLGLPATVTAESGGLPQVTFQIKTSKLTL</sequence>
<dbReference type="GO" id="GO:0006888">
    <property type="term" value="P:endoplasmic reticulum to Golgi vesicle-mediated transport"/>
    <property type="evidence" value="ECO:0007669"/>
    <property type="project" value="TreeGrafter"/>
</dbReference>
<name>A0A0F7SL71_PHARH</name>
<dbReference type="InterPro" id="IPR007194">
    <property type="entry name" value="TRAPP_component"/>
</dbReference>
<dbReference type="SUPFAM" id="SSF111126">
    <property type="entry name" value="Ligand-binding domain in the NO signalling and Golgi transport"/>
    <property type="match status" value="1"/>
</dbReference>
<evidence type="ECO:0000256" key="1">
    <source>
        <dbReference type="ARBA" id="ARBA00006218"/>
    </source>
</evidence>
<dbReference type="GO" id="GO:0005802">
    <property type="term" value="C:trans-Golgi network"/>
    <property type="evidence" value="ECO:0007669"/>
    <property type="project" value="TreeGrafter"/>
</dbReference>
<reference evidence="2" key="1">
    <citation type="submission" date="2014-08" db="EMBL/GenBank/DDBJ databases">
        <authorList>
            <person name="Sharma Rahul"/>
            <person name="Thines Marco"/>
        </authorList>
    </citation>
    <scope>NUCLEOTIDE SEQUENCE</scope>
</reference>
<dbReference type="GO" id="GO:0005801">
    <property type="term" value="C:cis-Golgi network"/>
    <property type="evidence" value="ECO:0007669"/>
    <property type="project" value="TreeGrafter"/>
</dbReference>
<protein>
    <submittedName>
        <fullName evidence="2">Transport protein particle (TRAPP) complex subunit</fullName>
    </submittedName>
</protein>
<dbReference type="Pfam" id="PF04051">
    <property type="entry name" value="TRAPP"/>
    <property type="match status" value="1"/>
</dbReference>
<proteinExistence type="inferred from homology"/>
<accession>A0A0F7SL71</accession>
<dbReference type="Gene3D" id="3.30.1380.20">
    <property type="entry name" value="Trafficking protein particle complex subunit 3"/>
    <property type="match status" value="1"/>
</dbReference>
<dbReference type="InterPro" id="IPR037992">
    <property type="entry name" value="TRAPPC6/Trs33"/>
</dbReference>
<dbReference type="InterPro" id="IPR024096">
    <property type="entry name" value="NO_sig/Golgi_transp_ligand-bd"/>
</dbReference>
<comment type="similarity">
    <text evidence="1">Belongs to the TRAPP small subunits family. BET3 subfamily.</text>
</comment>
<dbReference type="PANTHER" id="PTHR12817:SF0">
    <property type="entry name" value="GEO08327P1"/>
    <property type="match status" value="1"/>
</dbReference>
<dbReference type="PANTHER" id="PTHR12817">
    <property type="entry name" value="TRAFFICKING PROTEIN PARTICLE COMPLEX SUBUNIT 6B"/>
    <property type="match status" value="1"/>
</dbReference>
<organism evidence="2">
    <name type="scientific">Phaffia rhodozyma</name>
    <name type="common">Yeast</name>
    <name type="synonym">Xanthophyllomyces dendrorhous</name>
    <dbReference type="NCBI Taxonomy" id="264483"/>
    <lineage>
        <taxon>Eukaryota</taxon>
        <taxon>Fungi</taxon>
        <taxon>Dikarya</taxon>
        <taxon>Basidiomycota</taxon>
        <taxon>Agaricomycotina</taxon>
        <taxon>Tremellomycetes</taxon>
        <taxon>Cystofilobasidiales</taxon>
        <taxon>Mrakiaceae</taxon>
        <taxon>Phaffia</taxon>
    </lineage>
</organism>
<dbReference type="GO" id="GO:0030008">
    <property type="term" value="C:TRAPP complex"/>
    <property type="evidence" value="ECO:0007669"/>
    <property type="project" value="TreeGrafter"/>
</dbReference>
<evidence type="ECO:0000313" key="2">
    <source>
        <dbReference type="EMBL" id="CDZ98393.1"/>
    </source>
</evidence>
<dbReference type="CDD" id="cd14944">
    <property type="entry name" value="TRAPPC6A_Trs33"/>
    <property type="match status" value="1"/>
</dbReference>